<name>A0ABY5PB64_9ACTN</name>
<dbReference type="InterPro" id="IPR010869">
    <property type="entry name" value="DUF1501"/>
</dbReference>
<organism evidence="1 2">
    <name type="scientific">Svornostia abyssi</name>
    <dbReference type="NCBI Taxonomy" id="2898438"/>
    <lineage>
        <taxon>Bacteria</taxon>
        <taxon>Bacillati</taxon>
        <taxon>Actinomycetota</taxon>
        <taxon>Thermoleophilia</taxon>
        <taxon>Solirubrobacterales</taxon>
        <taxon>Baekduiaceae</taxon>
        <taxon>Svornostia</taxon>
    </lineage>
</organism>
<dbReference type="Pfam" id="PF07394">
    <property type="entry name" value="DUF1501"/>
    <property type="match status" value="1"/>
</dbReference>
<dbReference type="RefSeq" id="WP_353862460.1">
    <property type="nucleotide sequence ID" value="NZ_CP088295.1"/>
</dbReference>
<sequence>MKTRLQSLARLLHVNTGGNYLPIRAVTVDAAGGWDTHSAQADDFNRNLRTTCENLRAFWADLTLRGLDNRVLLLVWSEFGRRPEENGSAGTDHGAASTAFVIGRDVQQGMIGEFPGLAEHGTVGAGLDEYGNLRPTADFRALYCGLLEQWLQTDADGIIPGAGAFTQPVLL</sequence>
<keyword evidence="2" id="KW-1185">Reference proteome</keyword>
<dbReference type="Proteomes" id="UP001058860">
    <property type="component" value="Chromosome"/>
</dbReference>
<dbReference type="PANTHER" id="PTHR43737">
    <property type="entry name" value="BLL7424 PROTEIN"/>
    <property type="match status" value="1"/>
</dbReference>
<proteinExistence type="predicted"/>
<reference evidence="2" key="1">
    <citation type="submission" date="2021-11" db="EMBL/GenBank/DDBJ databases">
        <title>Cultivation dependent microbiological survey of springs from the worlds oldest radium mine currently devoted to the extraction of radon-saturated water.</title>
        <authorList>
            <person name="Kapinusova G."/>
            <person name="Smrhova T."/>
            <person name="Strejcek M."/>
            <person name="Suman J."/>
            <person name="Jani K."/>
            <person name="Pajer P."/>
            <person name="Uhlik O."/>
        </authorList>
    </citation>
    <scope>NUCLEOTIDE SEQUENCE [LARGE SCALE GENOMIC DNA]</scope>
    <source>
        <strain evidence="2">J379</strain>
    </source>
</reference>
<accession>A0ABY5PB64</accession>
<dbReference type="EMBL" id="CP088295">
    <property type="protein sequence ID" value="UUY01920.1"/>
    <property type="molecule type" value="Genomic_DNA"/>
</dbReference>
<protein>
    <submittedName>
        <fullName evidence="1">DUF1501 domain-containing protein</fullName>
    </submittedName>
</protein>
<gene>
    <name evidence="1" type="ORF">LRS13_14425</name>
</gene>
<dbReference type="PANTHER" id="PTHR43737:SF1">
    <property type="entry name" value="DUF1501 DOMAIN-CONTAINING PROTEIN"/>
    <property type="match status" value="1"/>
</dbReference>
<evidence type="ECO:0000313" key="2">
    <source>
        <dbReference type="Proteomes" id="UP001058860"/>
    </source>
</evidence>
<evidence type="ECO:0000313" key="1">
    <source>
        <dbReference type="EMBL" id="UUY01920.1"/>
    </source>
</evidence>